<dbReference type="EMBL" id="RJVQ01000001">
    <property type="protein sequence ID" value="RQW64638.1"/>
    <property type="molecule type" value="Genomic_DNA"/>
</dbReference>
<proteinExistence type="predicted"/>
<evidence type="ECO:0000313" key="4">
    <source>
        <dbReference type="Proteomes" id="UP000281112"/>
    </source>
</evidence>
<gene>
    <name evidence="3" type="ORF">EES38_00905</name>
</gene>
<feature type="transmembrane region" description="Helical" evidence="1">
    <location>
        <begin position="12"/>
        <end position="31"/>
    </location>
</feature>
<accession>A0A3N9TJS3</accession>
<keyword evidence="1" id="KW-0812">Transmembrane</keyword>
<keyword evidence="1" id="KW-0472">Membrane</keyword>
<evidence type="ECO:0000256" key="1">
    <source>
        <dbReference type="SAM" id="Phobius"/>
    </source>
</evidence>
<feature type="transmembrane region" description="Helical" evidence="1">
    <location>
        <begin position="140"/>
        <end position="163"/>
    </location>
</feature>
<evidence type="ECO:0000313" key="3">
    <source>
        <dbReference type="EMBL" id="RQW64638.1"/>
    </source>
</evidence>
<keyword evidence="4" id="KW-1185">Reference proteome</keyword>
<organism evidence="3 4">
    <name type="scientific">Vibrio viridaestus</name>
    <dbReference type="NCBI Taxonomy" id="2487322"/>
    <lineage>
        <taxon>Bacteria</taxon>
        <taxon>Pseudomonadati</taxon>
        <taxon>Pseudomonadota</taxon>
        <taxon>Gammaproteobacteria</taxon>
        <taxon>Vibrionales</taxon>
        <taxon>Vibrionaceae</taxon>
        <taxon>Vibrio</taxon>
    </lineage>
</organism>
<reference evidence="3 4" key="1">
    <citation type="submission" date="2018-11" db="EMBL/GenBank/DDBJ databases">
        <title>Vibrio LJC006 sp. nov., isolated from seawater during the bloom of the enteromorpha.</title>
        <authorList>
            <person name="Liang J."/>
        </authorList>
    </citation>
    <scope>NUCLEOTIDE SEQUENCE [LARGE SCALE GENOMIC DNA]</scope>
    <source>
        <strain evidence="3 4">LJC006</strain>
    </source>
</reference>
<dbReference type="Proteomes" id="UP000281112">
    <property type="component" value="Unassembled WGS sequence"/>
</dbReference>
<name>A0A3N9TJS3_9VIBR</name>
<dbReference type="RefSeq" id="WP_124935287.1">
    <property type="nucleotide sequence ID" value="NZ_RJVQ01000001.1"/>
</dbReference>
<dbReference type="AlphaFoldDB" id="A0A3N9TJS3"/>
<keyword evidence="1" id="KW-1133">Transmembrane helix</keyword>
<dbReference type="InterPro" id="IPR021994">
    <property type="entry name" value="DUF3592"/>
</dbReference>
<evidence type="ECO:0000259" key="2">
    <source>
        <dbReference type="Pfam" id="PF12158"/>
    </source>
</evidence>
<sequence>MLNIFKKIPFILWFLFVLSAAGTIFPGYILYQSYQTLNWPHTGGLITQSSITEIKRENDDKNKEIRYFYTYENKIAYIYEVGGQLLRNDNSNSINGAVVEYPNKDDAMKIKNQFSKGKVVKVFYNPDNPSDSVLIPTVLYFMYGFVGVFGLLLIISTCMMFYIASGKRKPATHVSIEQTL</sequence>
<feature type="domain" description="DUF3592" evidence="2">
    <location>
        <begin position="45"/>
        <end position="137"/>
    </location>
</feature>
<dbReference type="OrthoDB" id="13503at2"/>
<dbReference type="Pfam" id="PF12158">
    <property type="entry name" value="DUF3592"/>
    <property type="match status" value="1"/>
</dbReference>
<comment type="caution">
    <text evidence="3">The sequence shown here is derived from an EMBL/GenBank/DDBJ whole genome shotgun (WGS) entry which is preliminary data.</text>
</comment>
<protein>
    <submittedName>
        <fullName evidence="3">DUF3592 domain-containing protein</fullName>
    </submittedName>
</protein>